<dbReference type="Pfam" id="PF02058">
    <property type="entry name" value="Guanylin"/>
    <property type="match status" value="1"/>
</dbReference>
<evidence type="ECO:0000256" key="5">
    <source>
        <dbReference type="ARBA" id="ARBA00023157"/>
    </source>
</evidence>
<dbReference type="PANTHER" id="PTHR11318:SF3">
    <property type="entry name" value="GUANYLIN"/>
    <property type="match status" value="1"/>
</dbReference>
<dbReference type="Ensembl" id="ENSSSUT00005013004.1">
    <property type="protein sequence ID" value="ENSSSUP00005011359.1"/>
    <property type="gene ID" value="ENSSSUG00005007294.1"/>
</dbReference>
<evidence type="ECO:0000256" key="1">
    <source>
        <dbReference type="ARBA" id="ARBA00004613"/>
    </source>
</evidence>
<reference evidence="10" key="3">
    <citation type="submission" date="2025-09" db="UniProtKB">
        <authorList>
            <consortium name="Ensembl"/>
        </authorList>
    </citation>
    <scope>IDENTIFICATION</scope>
</reference>
<dbReference type="Gene3D" id="3.90.1450.10">
    <property type="entry name" value="Guanylin"/>
    <property type="match status" value="1"/>
</dbReference>
<dbReference type="Proteomes" id="UP000472268">
    <property type="component" value="Chromosome 8"/>
</dbReference>
<reference evidence="10" key="2">
    <citation type="submission" date="2025-08" db="UniProtKB">
        <authorList>
            <consortium name="Ensembl"/>
        </authorList>
    </citation>
    <scope>IDENTIFICATION</scope>
</reference>
<dbReference type="InterPro" id="IPR000879">
    <property type="entry name" value="Guanylin"/>
</dbReference>
<comment type="similarity">
    <text evidence="2">Belongs to the guanylin family.</text>
</comment>
<name>A0A673TQS0_SURSU</name>
<accession>A0A673TQS0</accession>
<dbReference type="SUPFAM" id="SSF89890">
    <property type="entry name" value="Proguanylin"/>
    <property type="match status" value="1"/>
</dbReference>
<dbReference type="PRINTS" id="PR00774">
    <property type="entry name" value="GUANYLIN"/>
</dbReference>
<gene>
    <name evidence="10" type="primary">GUCA2A</name>
</gene>
<evidence type="ECO:0000256" key="9">
    <source>
        <dbReference type="SAM" id="MobiDB-lite"/>
    </source>
</evidence>
<keyword evidence="4" id="KW-0732">Signal</keyword>
<feature type="region of interest" description="Disordered" evidence="9">
    <location>
        <begin position="113"/>
        <end position="132"/>
    </location>
</feature>
<evidence type="ECO:0000256" key="6">
    <source>
        <dbReference type="ARBA" id="ARBA00037392"/>
    </source>
</evidence>
<evidence type="ECO:0000256" key="4">
    <source>
        <dbReference type="ARBA" id="ARBA00022729"/>
    </source>
</evidence>
<feature type="compositionally biased region" description="Polar residues" evidence="9">
    <location>
        <begin position="1"/>
        <end position="13"/>
    </location>
</feature>
<sequence length="215" mass="23680">MSSLTFTLDSIRNPSGACPISEPPRVRTPTQRPASRGRHVAGLQTSVNTHTHTHAPARAYVHARQRAHVRTCARAHTHARGKGSRVQFRGPAREGRTQPWHNLLREVFLNSQPAPQAADPPQPEPGVQQDGEFSFPLESVKKLKDLQELQEPGIRNHRKSGGPVVPKVCSHQKFPEELKPLCKEPNAPEILQRLEAIAEDPESCEICAFAACAGC</sequence>
<evidence type="ECO:0000256" key="8">
    <source>
        <dbReference type="ARBA" id="ARBA00042142"/>
    </source>
</evidence>
<dbReference type="AlphaFoldDB" id="A0A673TQS0"/>
<feature type="region of interest" description="Disordered" evidence="9">
    <location>
        <begin position="75"/>
        <end position="95"/>
    </location>
</feature>
<keyword evidence="5" id="KW-1015">Disulfide bond</keyword>
<comment type="function">
    <text evidence="6">Endogenous activator of intestinal guanylate cyclase. It stimulates this enzyme through the same receptor binding region as the heat-stable enterotoxins.</text>
</comment>
<organism evidence="10 11">
    <name type="scientific">Suricata suricatta</name>
    <name type="common">Meerkat</name>
    <dbReference type="NCBI Taxonomy" id="37032"/>
    <lineage>
        <taxon>Eukaryota</taxon>
        <taxon>Metazoa</taxon>
        <taxon>Chordata</taxon>
        <taxon>Craniata</taxon>
        <taxon>Vertebrata</taxon>
        <taxon>Euteleostomi</taxon>
        <taxon>Mammalia</taxon>
        <taxon>Eutheria</taxon>
        <taxon>Laurasiatheria</taxon>
        <taxon>Carnivora</taxon>
        <taxon>Feliformia</taxon>
        <taxon>Herpestidae</taxon>
        <taxon>Suricata</taxon>
    </lineage>
</organism>
<evidence type="ECO:0000313" key="11">
    <source>
        <dbReference type="Proteomes" id="UP000472268"/>
    </source>
</evidence>
<evidence type="ECO:0000313" key="10">
    <source>
        <dbReference type="Ensembl" id="ENSSSUP00005011359.1"/>
    </source>
</evidence>
<comment type="subcellular location">
    <subcellularLocation>
        <location evidence="1">Secreted</location>
    </subcellularLocation>
</comment>
<evidence type="ECO:0000256" key="7">
    <source>
        <dbReference type="ARBA" id="ARBA00041143"/>
    </source>
</evidence>
<dbReference type="InterPro" id="IPR036382">
    <property type="entry name" value="Guanylin_sf"/>
</dbReference>
<dbReference type="GO" id="GO:0030250">
    <property type="term" value="F:guanylate cyclase activator activity"/>
    <property type="evidence" value="ECO:0007669"/>
    <property type="project" value="InterPro"/>
</dbReference>
<evidence type="ECO:0000256" key="2">
    <source>
        <dbReference type="ARBA" id="ARBA00009883"/>
    </source>
</evidence>
<proteinExistence type="inferred from homology"/>
<dbReference type="FunFam" id="3.90.1450.10:FF:000002">
    <property type="entry name" value="Guanylate cyclase activator 2A"/>
    <property type="match status" value="1"/>
</dbReference>
<keyword evidence="3" id="KW-0964">Secreted</keyword>
<dbReference type="GO" id="GO:0005576">
    <property type="term" value="C:extracellular region"/>
    <property type="evidence" value="ECO:0007669"/>
    <property type="project" value="UniProtKB-SubCell"/>
</dbReference>
<keyword evidence="11" id="KW-1185">Reference proteome</keyword>
<dbReference type="PANTHER" id="PTHR11318">
    <property type="entry name" value="GUANYLIN FAMILY MEMBER"/>
    <property type="match status" value="1"/>
</dbReference>
<reference evidence="10 11" key="1">
    <citation type="submission" date="2019-05" db="EMBL/GenBank/DDBJ databases">
        <title>A Chromosome-scale Meerkat (S. suricatta) Genome Assembly.</title>
        <authorList>
            <person name="Dudchenko O."/>
            <person name="Lieberman Aiden E."/>
            <person name="Tung J."/>
            <person name="Barreiro L.B."/>
            <person name="Clutton-Brock T.H."/>
        </authorList>
    </citation>
    <scope>NUCLEOTIDE SEQUENCE [LARGE SCALE GENOMIC DNA]</scope>
</reference>
<protein>
    <recommendedName>
        <fullName evidence="7">Guanylin</fullName>
    </recommendedName>
    <alternativeName>
        <fullName evidence="8">Guanylate cyclase activator 2A</fullName>
    </alternativeName>
</protein>
<evidence type="ECO:0000256" key="3">
    <source>
        <dbReference type="ARBA" id="ARBA00022525"/>
    </source>
</evidence>
<feature type="region of interest" description="Disordered" evidence="9">
    <location>
        <begin position="1"/>
        <end position="39"/>
    </location>
</feature>